<dbReference type="InterPro" id="IPR002104">
    <property type="entry name" value="Integrase_catalytic"/>
</dbReference>
<dbReference type="SUPFAM" id="SSF56349">
    <property type="entry name" value="DNA breaking-rejoining enzymes"/>
    <property type="match status" value="1"/>
</dbReference>
<dbReference type="AlphaFoldDB" id="A0A921H952"/>
<gene>
    <name evidence="3" type="ORF">K8V05_17095</name>
</gene>
<evidence type="ECO:0000259" key="2">
    <source>
        <dbReference type="PROSITE" id="PS51898"/>
    </source>
</evidence>
<accession>A0A921H952</accession>
<dbReference type="PROSITE" id="PS51898">
    <property type="entry name" value="TYR_RECOMBINASE"/>
    <property type="match status" value="1"/>
</dbReference>
<organism evidence="3 4">
    <name type="scientific">Butyricimonas virosa</name>
    <dbReference type="NCBI Taxonomy" id="544645"/>
    <lineage>
        <taxon>Bacteria</taxon>
        <taxon>Pseudomonadati</taxon>
        <taxon>Bacteroidota</taxon>
        <taxon>Bacteroidia</taxon>
        <taxon>Bacteroidales</taxon>
        <taxon>Odoribacteraceae</taxon>
        <taxon>Butyricimonas</taxon>
    </lineage>
</organism>
<dbReference type="EMBL" id="DYVS01000326">
    <property type="protein sequence ID" value="HJF72468.1"/>
    <property type="molecule type" value="Genomic_DNA"/>
</dbReference>
<dbReference type="InterPro" id="IPR013762">
    <property type="entry name" value="Integrase-like_cat_sf"/>
</dbReference>
<protein>
    <submittedName>
        <fullName evidence="3">Tyrosine-type recombinase/integrase</fullName>
    </submittedName>
</protein>
<dbReference type="Pfam" id="PF00589">
    <property type="entry name" value="Phage_integrase"/>
    <property type="match status" value="1"/>
</dbReference>
<keyword evidence="1" id="KW-0233">DNA recombination</keyword>
<reference evidence="3" key="1">
    <citation type="journal article" date="2021" name="PeerJ">
        <title>Extensive microbial diversity within the chicken gut microbiome revealed by metagenomics and culture.</title>
        <authorList>
            <person name="Gilroy R."/>
            <person name="Ravi A."/>
            <person name="Getino M."/>
            <person name="Pursley I."/>
            <person name="Horton D.L."/>
            <person name="Alikhan N.F."/>
            <person name="Baker D."/>
            <person name="Gharbi K."/>
            <person name="Hall N."/>
            <person name="Watson M."/>
            <person name="Adriaenssens E.M."/>
            <person name="Foster-Nyarko E."/>
            <person name="Jarju S."/>
            <person name="Secka A."/>
            <person name="Antonio M."/>
            <person name="Oren A."/>
            <person name="Chaudhuri R.R."/>
            <person name="La Ragione R."/>
            <person name="Hildebrand F."/>
            <person name="Pallen M.J."/>
        </authorList>
    </citation>
    <scope>NUCLEOTIDE SEQUENCE</scope>
    <source>
        <strain evidence="3">6966</strain>
    </source>
</reference>
<dbReference type="Proteomes" id="UP000742098">
    <property type="component" value="Unassembled WGS sequence"/>
</dbReference>
<proteinExistence type="predicted"/>
<name>A0A921H952_9BACT</name>
<dbReference type="GO" id="GO:0003677">
    <property type="term" value="F:DNA binding"/>
    <property type="evidence" value="ECO:0007669"/>
    <property type="project" value="InterPro"/>
</dbReference>
<feature type="domain" description="Tyr recombinase" evidence="2">
    <location>
        <begin position="3"/>
        <end position="191"/>
    </location>
</feature>
<dbReference type="Gene3D" id="1.10.443.10">
    <property type="entry name" value="Intergrase catalytic core"/>
    <property type="match status" value="1"/>
</dbReference>
<dbReference type="InterPro" id="IPR011010">
    <property type="entry name" value="DNA_brk_join_enz"/>
</dbReference>
<comment type="caution">
    <text evidence="3">The sequence shown here is derived from an EMBL/GenBank/DDBJ whole genome shotgun (WGS) entry which is preliminary data.</text>
</comment>
<evidence type="ECO:0000256" key="1">
    <source>
        <dbReference type="ARBA" id="ARBA00023172"/>
    </source>
</evidence>
<sequence length="195" mass="23046">MSLKNSYTTSDYLEWNTMLNLVRKLYKDGNIRISLLVACGCFFGLRISDLLTLSWEHLLRDSTFSLIEKKTGKRRIIKINPQLQGHIRDCFLKLEITDIKEFCFISRKKTVYSIQRINIIFKDIKKKYNLKIEHFSTHSMRKTFGRQVVVMAGEQSEFALIKLSELFNHSDVMTTRRYLGLRTQELLETYDLLSF</sequence>
<evidence type="ECO:0000313" key="3">
    <source>
        <dbReference type="EMBL" id="HJF72468.1"/>
    </source>
</evidence>
<dbReference type="GO" id="GO:0006310">
    <property type="term" value="P:DNA recombination"/>
    <property type="evidence" value="ECO:0007669"/>
    <property type="project" value="UniProtKB-KW"/>
</dbReference>
<dbReference type="GO" id="GO:0015074">
    <property type="term" value="P:DNA integration"/>
    <property type="evidence" value="ECO:0007669"/>
    <property type="project" value="InterPro"/>
</dbReference>
<reference evidence="3" key="2">
    <citation type="submission" date="2021-09" db="EMBL/GenBank/DDBJ databases">
        <authorList>
            <person name="Gilroy R."/>
        </authorList>
    </citation>
    <scope>NUCLEOTIDE SEQUENCE</scope>
    <source>
        <strain evidence="3">6966</strain>
    </source>
</reference>
<evidence type="ECO:0000313" key="4">
    <source>
        <dbReference type="Proteomes" id="UP000742098"/>
    </source>
</evidence>